<evidence type="ECO:0008006" key="3">
    <source>
        <dbReference type="Google" id="ProtNLM"/>
    </source>
</evidence>
<comment type="caution">
    <text evidence="1">The sequence shown here is derived from an EMBL/GenBank/DDBJ whole genome shotgun (WGS) entry which is preliminary data.</text>
</comment>
<evidence type="ECO:0000313" key="1">
    <source>
        <dbReference type="EMBL" id="RJP71230.1"/>
    </source>
</evidence>
<reference evidence="1 2" key="1">
    <citation type="journal article" date="2017" name="ISME J.">
        <title>Energy and carbon metabolisms in a deep terrestrial subsurface fluid microbial community.</title>
        <authorList>
            <person name="Momper L."/>
            <person name="Jungbluth S.P."/>
            <person name="Lee M.D."/>
            <person name="Amend J.P."/>
        </authorList>
    </citation>
    <scope>NUCLEOTIDE SEQUENCE [LARGE SCALE GENOMIC DNA]</scope>
    <source>
        <strain evidence="1">SURF_17</strain>
    </source>
</reference>
<proteinExistence type="predicted"/>
<dbReference type="Proteomes" id="UP000285961">
    <property type="component" value="Unassembled WGS sequence"/>
</dbReference>
<name>A0A419F0K6_9BACT</name>
<organism evidence="1 2">
    <name type="scientific">Candidatus Abyssobacteria bacterium SURF_17</name>
    <dbReference type="NCBI Taxonomy" id="2093361"/>
    <lineage>
        <taxon>Bacteria</taxon>
        <taxon>Pseudomonadati</taxon>
        <taxon>Candidatus Hydrogenedentota</taxon>
        <taxon>Candidatus Abyssobacteria</taxon>
    </lineage>
</organism>
<evidence type="ECO:0000313" key="2">
    <source>
        <dbReference type="Proteomes" id="UP000285961"/>
    </source>
</evidence>
<sequence>MPLTNCVRCGLLFSRTNRPVCPECIRKEEENFERAVEWLRNNPRQTIQAMSEATGIEKGDILKWVREKRIVLADASDLLRCKKCGSPIAGGSFCDHCKLGLTQAVSETLKEMSHEQGLQPLTEKRGMHYRPFERGRGARA</sequence>
<accession>A0A419F0K6</accession>
<dbReference type="EMBL" id="QZKI01000061">
    <property type="protein sequence ID" value="RJP71230.1"/>
    <property type="molecule type" value="Genomic_DNA"/>
</dbReference>
<dbReference type="AlphaFoldDB" id="A0A419F0K6"/>
<protein>
    <recommendedName>
        <fullName evidence="3">Flagellar protein</fullName>
    </recommendedName>
</protein>
<gene>
    <name evidence="1" type="ORF">C4532_07915</name>
</gene>